<evidence type="ECO:0000256" key="1">
    <source>
        <dbReference type="ARBA" id="ARBA00008773"/>
    </source>
</evidence>
<keyword evidence="7" id="KW-0732">Signal</keyword>
<dbReference type="AlphaFoldDB" id="A0A835M5E7"/>
<dbReference type="EMBL" id="JADFTS010000004">
    <property type="protein sequence ID" value="KAF9611381.1"/>
    <property type="molecule type" value="Genomic_DNA"/>
</dbReference>
<evidence type="ECO:0000313" key="9">
    <source>
        <dbReference type="Proteomes" id="UP000631114"/>
    </source>
</evidence>
<evidence type="ECO:0000256" key="3">
    <source>
        <dbReference type="ARBA" id="ARBA00023295"/>
    </source>
</evidence>
<dbReference type="InterPro" id="IPR044965">
    <property type="entry name" value="Glyco_hydro_17_plant"/>
</dbReference>
<feature type="signal peptide" evidence="7">
    <location>
        <begin position="1"/>
        <end position="25"/>
    </location>
</feature>
<dbReference type="GO" id="GO:0005975">
    <property type="term" value="P:carbohydrate metabolic process"/>
    <property type="evidence" value="ECO:0007669"/>
    <property type="project" value="InterPro"/>
</dbReference>
<dbReference type="Pfam" id="PF00332">
    <property type="entry name" value="Glyco_hydro_17"/>
    <property type="match status" value="2"/>
</dbReference>
<feature type="region of interest" description="Disordered" evidence="6">
    <location>
        <begin position="664"/>
        <end position="693"/>
    </location>
</feature>
<feature type="chain" id="PRO_5032640439" description="Glucan endo-1,3-beta-D-glucosidase" evidence="7">
    <location>
        <begin position="26"/>
        <end position="1014"/>
    </location>
</feature>
<dbReference type="Gene3D" id="3.90.180.10">
    <property type="entry name" value="Medium-chain alcohol dehydrogenases, catalytic domain"/>
    <property type="match status" value="1"/>
</dbReference>
<feature type="compositionally biased region" description="Polar residues" evidence="6">
    <location>
        <begin position="677"/>
        <end position="693"/>
    </location>
</feature>
<organism evidence="8 9">
    <name type="scientific">Coptis chinensis</name>
    <dbReference type="NCBI Taxonomy" id="261450"/>
    <lineage>
        <taxon>Eukaryota</taxon>
        <taxon>Viridiplantae</taxon>
        <taxon>Streptophyta</taxon>
        <taxon>Embryophyta</taxon>
        <taxon>Tracheophyta</taxon>
        <taxon>Spermatophyta</taxon>
        <taxon>Magnoliopsida</taxon>
        <taxon>Ranunculales</taxon>
        <taxon>Ranunculaceae</taxon>
        <taxon>Coptidoideae</taxon>
        <taxon>Coptis</taxon>
    </lineage>
</organism>
<dbReference type="FunFam" id="3.20.20.80:FF:000010">
    <property type="entry name" value="glucan endo-1,3-beta-glucosidase, basic"/>
    <property type="match status" value="2"/>
</dbReference>
<evidence type="ECO:0008006" key="10">
    <source>
        <dbReference type="Google" id="ProtNLM"/>
    </source>
</evidence>
<dbReference type="PANTHER" id="PTHR32227">
    <property type="entry name" value="GLUCAN ENDO-1,3-BETA-GLUCOSIDASE BG1-RELATED-RELATED"/>
    <property type="match status" value="1"/>
</dbReference>
<dbReference type="PROSITE" id="PS00587">
    <property type="entry name" value="GLYCOSYL_HYDROL_F17"/>
    <property type="match status" value="2"/>
</dbReference>
<dbReference type="Proteomes" id="UP000631114">
    <property type="component" value="Unassembled WGS sequence"/>
</dbReference>
<comment type="similarity">
    <text evidence="1 4">Belongs to the glycosyl hydrolase 17 family.</text>
</comment>
<comment type="caution">
    <text evidence="8">The sequence shown here is derived from an EMBL/GenBank/DDBJ whole genome shotgun (WGS) entry which is preliminary data.</text>
</comment>
<keyword evidence="9" id="KW-1185">Reference proteome</keyword>
<accession>A0A835M5E7</accession>
<proteinExistence type="inferred from homology"/>
<feature type="region of interest" description="Disordered" evidence="6">
    <location>
        <begin position="561"/>
        <end position="583"/>
    </location>
</feature>
<dbReference type="Gene3D" id="3.20.20.80">
    <property type="entry name" value="Glycosidases"/>
    <property type="match status" value="2"/>
</dbReference>
<evidence type="ECO:0000256" key="5">
    <source>
        <dbReference type="RuleBase" id="RU004336"/>
    </source>
</evidence>
<evidence type="ECO:0000313" key="8">
    <source>
        <dbReference type="EMBL" id="KAF9611381.1"/>
    </source>
</evidence>
<dbReference type="InterPro" id="IPR032675">
    <property type="entry name" value="LRR_dom_sf"/>
</dbReference>
<sequence length="1014" mass="111789">MERRIFCCLTAFLILKAQFYCLVGAEGIGVNYGMQGNDLPSPNQVVALCKSKNITRLRLFDPNPIALKALQGSGIEVVLGVHNLDIDLLARGLSNATEWINTNVMPYAPTLHFRYISVGNEVIPSDLAEKMLPALQNLDAALKGANLSIPVTTSVFLTVLGTSYPPSKGEFSPISTPVMTPIVQFLEYKKYPLLCNVYPSFAYSDDPKTVRLDYAIFNTTDIVVKDGELGYKNIFDAMVDAMYSALEKAGAPNVEVVVSECGWPSGGNDQFATIANAQTHNNNLIGHVTSITGTPKRPGKSIETYIFALFNENLKEDLNEQHWGLFYPNMTEVYHVNLSPHVSPGSEHSKANIGSESKCGGQKIDMWQKHFLAIVHHYDLSMRWDRQSFFINREHQSQFYKNVQYNFTNHFSGPLPATLSSCRKLKTLSLTKKNFHGEIPYDFANLASHFSLCQTIALRICQGRWVYFSNAIIYPPPNKTLWKKAIAENRLAKGIMLHYNVNRIGIMGFFKLPKTVISEAGHASSFGAGLVLSTDAKPRLKWTPELHEGFIKAVKHLGGADSEGNTKDDYETHGDSRTYPIPSKEPFTESTILGCAIFTAYGAMRHAADMRAGDAIAVIGISGVRSSKPMSRDSAQTPFTQCNQQAKDLKSKLHKTTIHPMQSIHNAPRKTKPPLPSTMTCQQPSHSATTKWQSTTGAQAIGVNYGMQGNDLPRPDQVVAFCKSKNITRLRLFNPDPTALKAIQGSGIELVLGVHNMDLDSLGKDPSYATNWVNNNVIPYAPTMHFRYISVGNEVIPGDLAANVLPALQNLDAALKSANLSIPVSTSVFLSVLGISYPPSKGEFSESSIAIMKPIVQFLESKKYPLLCNVYPSFAYSADPVTIRLDYAIFNTTEVVVKDGELGYKNMFDAMVDALYSALEKAGAPNVEVVVSESGWPSAGNDQFATITSAQTYNNNLIAHATSKAGTPKRPGKNIETYVFAMFNENLKQEGTEQHWGLFYPNMSEVYHVDLTPY</sequence>
<reference evidence="8 9" key="1">
    <citation type="submission" date="2020-10" db="EMBL/GenBank/DDBJ databases">
        <title>The Coptis chinensis genome and diversification of protoberbering-type alkaloids.</title>
        <authorList>
            <person name="Wang B."/>
            <person name="Shu S."/>
            <person name="Song C."/>
            <person name="Liu Y."/>
        </authorList>
    </citation>
    <scope>NUCLEOTIDE SEQUENCE [LARGE SCALE GENOMIC DNA]</scope>
    <source>
        <strain evidence="8">HL-2020</strain>
        <tissue evidence="8">Leaf</tissue>
    </source>
</reference>
<keyword evidence="3 5" id="KW-0326">Glycosidase</keyword>
<gene>
    <name evidence="8" type="ORF">IFM89_032050</name>
</gene>
<evidence type="ECO:0000256" key="7">
    <source>
        <dbReference type="SAM" id="SignalP"/>
    </source>
</evidence>
<dbReference type="GO" id="GO:0004553">
    <property type="term" value="F:hydrolase activity, hydrolyzing O-glycosyl compounds"/>
    <property type="evidence" value="ECO:0007669"/>
    <property type="project" value="InterPro"/>
</dbReference>
<keyword evidence="2 5" id="KW-0378">Hydrolase</keyword>
<dbReference type="SUPFAM" id="SSF51445">
    <property type="entry name" value="(Trans)glycosidases"/>
    <property type="match status" value="2"/>
</dbReference>
<dbReference type="InterPro" id="IPR000490">
    <property type="entry name" value="Glyco_hydro_17"/>
</dbReference>
<dbReference type="Gene3D" id="3.80.10.10">
    <property type="entry name" value="Ribonuclease Inhibitor"/>
    <property type="match status" value="1"/>
</dbReference>
<name>A0A835M5E7_9MAGN</name>
<evidence type="ECO:0000256" key="6">
    <source>
        <dbReference type="SAM" id="MobiDB-lite"/>
    </source>
</evidence>
<protein>
    <recommendedName>
        <fullName evidence="10">Glucan endo-1,3-beta-D-glucosidase</fullName>
    </recommendedName>
</protein>
<dbReference type="InterPro" id="IPR017853">
    <property type="entry name" value="GH"/>
</dbReference>
<dbReference type="OrthoDB" id="77201at2759"/>
<feature type="compositionally biased region" description="Basic and acidic residues" evidence="6">
    <location>
        <begin position="564"/>
        <end position="576"/>
    </location>
</feature>
<evidence type="ECO:0000256" key="2">
    <source>
        <dbReference type="ARBA" id="ARBA00022801"/>
    </source>
</evidence>
<evidence type="ECO:0000256" key="4">
    <source>
        <dbReference type="RuleBase" id="RU004335"/>
    </source>
</evidence>